<dbReference type="EMBL" id="JBJXBP010000004">
    <property type="protein sequence ID" value="KAL3834793.1"/>
    <property type="molecule type" value="Genomic_DNA"/>
</dbReference>
<proteinExistence type="predicted"/>
<dbReference type="PANTHER" id="PTHR31439">
    <property type="entry name" value="EXPRESSED PROTEIN"/>
    <property type="match status" value="1"/>
</dbReference>
<evidence type="ECO:0000313" key="1">
    <source>
        <dbReference type="EMBL" id="KAL3834793.1"/>
    </source>
</evidence>
<name>A0ABD3TEJ5_9LAMI</name>
<reference evidence="1 2" key="1">
    <citation type="submission" date="2024-12" db="EMBL/GenBank/DDBJ databases">
        <title>The unique morphological basis and parallel evolutionary history of personate flowers in Penstemon.</title>
        <authorList>
            <person name="Depatie T.H."/>
            <person name="Wessinger C.A."/>
        </authorList>
    </citation>
    <scope>NUCLEOTIDE SEQUENCE [LARGE SCALE GENOMIC DNA]</scope>
    <source>
        <strain evidence="1">WTNN_2</strain>
        <tissue evidence="1">Leaf</tissue>
    </source>
</reference>
<dbReference type="Proteomes" id="UP001634393">
    <property type="component" value="Unassembled WGS sequence"/>
</dbReference>
<protein>
    <submittedName>
        <fullName evidence="1">Uncharacterized protein</fullName>
    </submittedName>
</protein>
<comment type="caution">
    <text evidence="1">The sequence shown here is derived from an EMBL/GenBank/DDBJ whole genome shotgun (WGS) entry which is preliminary data.</text>
</comment>
<keyword evidence="2" id="KW-1185">Reference proteome</keyword>
<dbReference type="AlphaFoldDB" id="A0ABD3TEJ5"/>
<organism evidence="1 2">
    <name type="scientific">Penstemon smallii</name>
    <dbReference type="NCBI Taxonomy" id="265156"/>
    <lineage>
        <taxon>Eukaryota</taxon>
        <taxon>Viridiplantae</taxon>
        <taxon>Streptophyta</taxon>
        <taxon>Embryophyta</taxon>
        <taxon>Tracheophyta</taxon>
        <taxon>Spermatophyta</taxon>
        <taxon>Magnoliopsida</taxon>
        <taxon>eudicotyledons</taxon>
        <taxon>Gunneridae</taxon>
        <taxon>Pentapetalae</taxon>
        <taxon>asterids</taxon>
        <taxon>lamiids</taxon>
        <taxon>Lamiales</taxon>
        <taxon>Plantaginaceae</taxon>
        <taxon>Cheloneae</taxon>
        <taxon>Penstemon</taxon>
    </lineage>
</organism>
<gene>
    <name evidence="1" type="ORF">ACJIZ3_009529</name>
</gene>
<evidence type="ECO:0000313" key="2">
    <source>
        <dbReference type="Proteomes" id="UP001634393"/>
    </source>
</evidence>
<sequence length="493" mass="56401">MAFCSFPDVFSWIENLPPIPQWKKGILNSMKLCPSCNSSQPSLNLSIKNLDKNSFSLSIYADYNIPLFLWTSKKLVLKSTSNKLLDNETTSTLLKNFIEDVLKYSPINKFSLKLPRIYSENNLKDIFNFSFLSLTFIVCIFEAPRDLRASCVNTLKDQLACSKSREVAKYFMRLLGSNVEEEWVRSINLGITNWISEIRDENVGFEMPSPLFTYSISTFGLWKVQLYSPVIAMDIEKSSGSSDDRLMFSLNFHQLEGVIQLNHKVKVEEKWIEVMVNTDNIRCDVHKLLSDTLMKQRGAGTSEKHFPSRIAIQITPTQQTNVISISVSKSSENPSTEIGAEKGVGASFEAPKAIGLNFSAAETTTISLRPWKFEQSVYGNSANLNWFLHDSVNGREVFSSKPSKCSLLHPKAWFKNRYSNAHRVFTRKGGVIFAGDEYGDVVNWKVDRDSIGKSMEWEIKGWIWLTYWPNKLLTFYTETRRLEFKENVYLTLI</sequence>
<accession>A0ABD3TEJ5</accession>
<dbReference type="PANTHER" id="PTHR31439:SF4">
    <property type="entry name" value="NEURONAL PAS DOMAIN PROTEIN"/>
    <property type="match status" value="1"/>
</dbReference>